<keyword evidence="5 10" id="KW-0808">Transferase</keyword>
<evidence type="ECO:0000256" key="2">
    <source>
        <dbReference type="ARBA" id="ARBA00005879"/>
    </source>
</evidence>
<evidence type="ECO:0000313" key="10">
    <source>
        <dbReference type="EMBL" id="MCY0790293.1"/>
    </source>
</evidence>
<evidence type="ECO:0000256" key="3">
    <source>
        <dbReference type="ARBA" id="ARBA00022573"/>
    </source>
</evidence>
<comment type="caution">
    <text evidence="10">The sequence shown here is derived from an EMBL/GenBank/DDBJ whole genome shotgun (WGS) entry which is preliminary data.</text>
</comment>
<dbReference type="NCBIfam" id="TIGR01465">
    <property type="entry name" value="cobM_cbiF"/>
    <property type="match status" value="1"/>
</dbReference>
<dbReference type="InterPro" id="IPR014777">
    <property type="entry name" value="4pyrrole_Mease_sub1"/>
</dbReference>
<dbReference type="InterPro" id="IPR003043">
    <property type="entry name" value="Uropor_MeTrfase_CS"/>
</dbReference>
<dbReference type="Proteomes" id="UP000865968">
    <property type="component" value="Unassembled WGS sequence"/>
</dbReference>
<evidence type="ECO:0000256" key="5">
    <source>
        <dbReference type="ARBA" id="ARBA00022679"/>
    </source>
</evidence>
<sequence>MAEQFDRQKVWFVGAGPGDISLITLKGYRILQQADIVIYAGSLINTDLLDYCKDGVESYDSAAMTLDDIITVMVDGVKSHKLVVRLQTGDLSLYGSIREQGEVLSEHNIGFSAIPGVSSFLGAAAELGVEYTVPEVSQSLIITRIEGRTPMPPKESLRSFAAHQTSMAIFLSVQDIKGVVEQLTEGGYPETTPVAVVYKATWPDCQVLRSTLAEITVAVREAKIRKTALILVGPFLGDEYHYSKLYDAGFSHEYRKASR</sequence>
<evidence type="ECO:0000313" key="8">
    <source>
        <dbReference type="EMBL" id="EMO9457942.1"/>
    </source>
</evidence>
<dbReference type="EMBL" id="JAPNMI010000005">
    <property type="protein sequence ID" value="MCY0790293.1"/>
    <property type="molecule type" value="Genomic_DNA"/>
</dbReference>
<dbReference type="InterPro" id="IPR050161">
    <property type="entry name" value="Siro_Cobalamin_biosynth"/>
</dbReference>
<dbReference type="CDD" id="cd11641">
    <property type="entry name" value="Precorrin-4_C11-MT"/>
    <property type="match status" value="1"/>
</dbReference>
<evidence type="ECO:0000256" key="4">
    <source>
        <dbReference type="ARBA" id="ARBA00022603"/>
    </source>
</evidence>
<dbReference type="RefSeq" id="WP_036408525.1">
    <property type="nucleotide sequence ID" value="NZ_BPMH01000060.1"/>
</dbReference>
<dbReference type="GO" id="GO:0032259">
    <property type="term" value="P:methylation"/>
    <property type="evidence" value="ECO:0007669"/>
    <property type="project" value="UniProtKB-KW"/>
</dbReference>
<dbReference type="NCBIfam" id="NF012017">
    <property type="entry name" value="PRK15473.1"/>
    <property type="match status" value="1"/>
</dbReference>
<dbReference type="GO" id="GO:0009236">
    <property type="term" value="P:cobalamin biosynthetic process"/>
    <property type="evidence" value="ECO:0007669"/>
    <property type="project" value="UniProtKB-KW"/>
</dbReference>
<dbReference type="Pfam" id="PF00590">
    <property type="entry name" value="TP_methylase"/>
    <property type="match status" value="1"/>
</dbReference>
<dbReference type="STRING" id="582.AL531_00140"/>
<reference evidence="10" key="3">
    <citation type="submission" date="2022-08" db="EMBL/GenBank/DDBJ databases">
        <authorList>
            <person name="Dale J.L."/>
        </authorList>
    </citation>
    <scope>NUCLEOTIDE SEQUENCE</scope>
    <source>
        <strain evidence="10">2022EL-00758</strain>
    </source>
</reference>
<dbReference type="InterPro" id="IPR035996">
    <property type="entry name" value="4pyrrol_Methylase_sf"/>
</dbReference>
<dbReference type="GO" id="GO:0046026">
    <property type="term" value="F:precorrin-4 C11-methyltransferase activity"/>
    <property type="evidence" value="ECO:0007669"/>
    <property type="project" value="InterPro"/>
</dbReference>
<reference evidence="9" key="1">
    <citation type="journal article" date="2018" name="Genome Biol.">
        <title>SKESA: strategic k-mer extension for scrupulous assemblies.</title>
        <authorList>
            <person name="Souvorov A."/>
            <person name="Agarwala R."/>
            <person name="Lipman D.J."/>
        </authorList>
    </citation>
    <scope>NUCLEOTIDE SEQUENCE</scope>
    <source>
        <strain evidence="9">Morganella morganii ARLG-3209</strain>
    </source>
</reference>
<name>A0A0A2R469_MORMO</name>
<dbReference type="EMBL" id="DACSWI010000012">
    <property type="protein sequence ID" value="HAT3810438.1"/>
    <property type="molecule type" value="Genomic_DNA"/>
</dbReference>
<keyword evidence="6" id="KW-0949">S-adenosyl-L-methionine</keyword>
<organism evidence="10 11">
    <name type="scientific">Morganella morganii</name>
    <name type="common">Proteus morganii</name>
    <dbReference type="NCBI Taxonomy" id="582"/>
    <lineage>
        <taxon>Bacteria</taxon>
        <taxon>Pseudomonadati</taxon>
        <taxon>Pseudomonadota</taxon>
        <taxon>Gammaproteobacteria</taxon>
        <taxon>Enterobacterales</taxon>
        <taxon>Morganellaceae</taxon>
        <taxon>Morganella</taxon>
    </lineage>
</organism>
<dbReference type="OrthoDB" id="9815856at2"/>
<dbReference type="Gene3D" id="3.40.1010.10">
    <property type="entry name" value="Cobalt-precorrin-4 Transmethylase, Domain 1"/>
    <property type="match status" value="1"/>
</dbReference>
<dbReference type="SUPFAM" id="SSF53790">
    <property type="entry name" value="Tetrapyrrole methylase"/>
    <property type="match status" value="1"/>
</dbReference>
<protein>
    <submittedName>
        <fullName evidence="10">Cobalt-precorrin-4 methyltransferase</fullName>
        <ecNumber evidence="10">2.1.1.271</ecNumber>
    </submittedName>
</protein>
<dbReference type="AlphaFoldDB" id="A0A0A2R469"/>
<keyword evidence="3" id="KW-0169">Cobalamin biosynthesis</keyword>
<dbReference type="InterPro" id="IPR006362">
    <property type="entry name" value="Cbl_synth_CobM/CibF"/>
</dbReference>
<dbReference type="EC" id="2.1.1.271" evidence="10"/>
<evidence type="ECO:0000256" key="6">
    <source>
        <dbReference type="ARBA" id="ARBA00022691"/>
    </source>
</evidence>
<dbReference type="InterPro" id="IPR000878">
    <property type="entry name" value="4pyrrol_Mease"/>
</dbReference>
<accession>A0A0A2R469</accession>
<evidence type="ECO:0000259" key="7">
    <source>
        <dbReference type="Pfam" id="PF00590"/>
    </source>
</evidence>
<dbReference type="Gene3D" id="3.30.950.10">
    <property type="entry name" value="Methyltransferase, Cobalt-precorrin-4 Transmethylase, Domain 2"/>
    <property type="match status" value="1"/>
</dbReference>
<reference evidence="8" key="4">
    <citation type="submission" date="2024-02" db="EMBL/GenBank/DDBJ databases">
        <authorList>
            <consortium name="Clinical and Environmental Microbiology Branch: Whole genome sequencing antimicrobial resistance pathogens in the healthcare setting"/>
        </authorList>
    </citation>
    <scope>NUCLEOTIDE SEQUENCE</scope>
    <source>
        <strain evidence="8">2023KU-00017</strain>
    </source>
</reference>
<evidence type="ECO:0000313" key="9">
    <source>
        <dbReference type="EMBL" id="HAT3810438.1"/>
    </source>
</evidence>
<comment type="pathway">
    <text evidence="1">Cofactor biosynthesis; adenosylcobalamin biosynthesis.</text>
</comment>
<feature type="domain" description="Tetrapyrrole methylase" evidence="7">
    <location>
        <begin position="9"/>
        <end position="215"/>
    </location>
</feature>
<evidence type="ECO:0000313" key="11">
    <source>
        <dbReference type="Proteomes" id="UP001076655"/>
    </source>
</evidence>
<reference evidence="9" key="2">
    <citation type="submission" date="2020-10" db="EMBL/GenBank/DDBJ databases">
        <authorList>
            <consortium name="NCBI Pathogen Detection Project"/>
        </authorList>
    </citation>
    <scope>NUCLEOTIDE SEQUENCE</scope>
    <source>
        <strain evidence="9">Morganella morganii ARLG-3209</strain>
    </source>
</reference>
<dbReference type="Proteomes" id="UP001076655">
    <property type="component" value="Unassembled WGS sequence"/>
</dbReference>
<dbReference type="PROSITE" id="PS00839">
    <property type="entry name" value="SUMT_1"/>
    <property type="match status" value="1"/>
</dbReference>
<dbReference type="PANTHER" id="PTHR45790">
    <property type="entry name" value="SIROHEME SYNTHASE-RELATED"/>
    <property type="match status" value="1"/>
</dbReference>
<proteinExistence type="inferred from homology"/>
<dbReference type="EMBL" id="ABKJEP030000063">
    <property type="protein sequence ID" value="EMO9457942.1"/>
    <property type="molecule type" value="Genomic_DNA"/>
</dbReference>
<dbReference type="PANTHER" id="PTHR45790:SF4">
    <property type="entry name" value="COBALT-PRECORRIN-4 C(11)-METHYLTRANSFERASE"/>
    <property type="match status" value="1"/>
</dbReference>
<evidence type="ECO:0000256" key="1">
    <source>
        <dbReference type="ARBA" id="ARBA00004953"/>
    </source>
</evidence>
<dbReference type="InterPro" id="IPR014776">
    <property type="entry name" value="4pyrrole_Mease_sub2"/>
</dbReference>
<gene>
    <name evidence="9" type="ORF">I8608_003333</name>
    <name evidence="10" type="ORF">N0392_11435</name>
    <name evidence="8" type="ORF">PN925_003348</name>
</gene>
<comment type="similarity">
    <text evidence="2">Belongs to the precorrin methyltransferase family.</text>
</comment>
<keyword evidence="4 10" id="KW-0489">Methyltransferase</keyword>